<proteinExistence type="predicted"/>
<evidence type="ECO:0000256" key="1">
    <source>
        <dbReference type="ARBA" id="ARBA00022519"/>
    </source>
</evidence>
<dbReference type="SUPFAM" id="SSF53448">
    <property type="entry name" value="Nucleotide-diphospho-sugar transferases"/>
    <property type="match status" value="1"/>
</dbReference>
<dbReference type="CDD" id="cd04196">
    <property type="entry name" value="GT_2_like_d"/>
    <property type="match status" value="1"/>
</dbReference>
<evidence type="ECO:0000313" key="4">
    <source>
        <dbReference type="EMBL" id="VVP74824.1"/>
    </source>
</evidence>
<organism evidence="4 5">
    <name type="scientific">Pseudomonas fluorescens</name>
    <dbReference type="NCBI Taxonomy" id="294"/>
    <lineage>
        <taxon>Bacteria</taxon>
        <taxon>Pseudomonadati</taxon>
        <taxon>Pseudomonadota</taxon>
        <taxon>Gammaproteobacteria</taxon>
        <taxon>Pseudomonadales</taxon>
        <taxon>Pseudomonadaceae</taxon>
        <taxon>Pseudomonas</taxon>
    </lineage>
</organism>
<evidence type="ECO:0000259" key="3">
    <source>
        <dbReference type="Pfam" id="PF00535"/>
    </source>
</evidence>
<name>A0A5E7RLH4_PSEFL</name>
<gene>
    <name evidence="4" type="ORF">PS928_00153</name>
</gene>
<keyword evidence="1" id="KW-0997">Cell inner membrane</keyword>
<dbReference type="Gene3D" id="3.90.550.10">
    <property type="entry name" value="Spore Coat Polysaccharide Biosynthesis Protein SpsA, Chain A"/>
    <property type="match status" value="1"/>
</dbReference>
<sequence length="333" mass="37285">MTSRFSSGSQMSAVSPQAGNDSPSSSHLGHVTVMLCTFNGELYLAEQLDSIARQTHSKWSVVASDDGSSDATIEILRRYQACWGAEKLKIVNGPRKGFSQNFMSVVCGLEDNSDYYSWSDQDDIWNVDKLEKAIEWIKTVPESIPALYCGRTETVTATGDSAGYSPLFERPPSFSNSLVQSLAGGNTMVLNRAARNLLKAIGRDFSIVSHDWWAYIVICGVGGVVHYDNRPFVRYRQHGNNLVGSNSDFYSRLKRVTMIFSGRFFEWNQKNIAALETIEVLLTNKNQTVLNNFKQSRRGNVAKRFFYLKRSGVYRQTRLGNCALMFAVLCNAI</sequence>
<accession>A0A5E7RLH4</accession>
<dbReference type="EMBL" id="CABVJF010000001">
    <property type="protein sequence ID" value="VVP74824.1"/>
    <property type="molecule type" value="Genomic_DNA"/>
</dbReference>
<protein>
    <recommendedName>
        <fullName evidence="3">Glycosyltransferase 2-like domain-containing protein</fullName>
    </recommendedName>
</protein>
<evidence type="ECO:0000313" key="5">
    <source>
        <dbReference type="Proteomes" id="UP000381378"/>
    </source>
</evidence>
<dbReference type="RefSeq" id="WP_224790866.1">
    <property type="nucleotide sequence ID" value="NZ_CABVJF010000001.1"/>
</dbReference>
<dbReference type="InterPro" id="IPR001173">
    <property type="entry name" value="Glyco_trans_2-like"/>
</dbReference>
<dbReference type="InterPro" id="IPR029044">
    <property type="entry name" value="Nucleotide-diphossugar_trans"/>
</dbReference>
<dbReference type="Proteomes" id="UP000381378">
    <property type="component" value="Unassembled WGS sequence"/>
</dbReference>
<dbReference type="PANTHER" id="PTHR22916:SF3">
    <property type="entry name" value="UDP-GLCNAC:BETAGAL BETA-1,3-N-ACETYLGLUCOSAMINYLTRANSFERASE-LIKE PROTEIN 1"/>
    <property type="match status" value="1"/>
</dbReference>
<evidence type="ECO:0000256" key="2">
    <source>
        <dbReference type="SAM" id="MobiDB-lite"/>
    </source>
</evidence>
<dbReference type="AlphaFoldDB" id="A0A5E7RLH4"/>
<dbReference type="Pfam" id="PF00535">
    <property type="entry name" value="Glycos_transf_2"/>
    <property type="match status" value="1"/>
</dbReference>
<dbReference type="GO" id="GO:0016758">
    <property type="term" value="F:hexosyltransferase activity"/>
    <property type="evidence" value="ECO:0007669"/>
    <property type="project" value="UniProtKB-ARBA"/>
</dbReference>
<feature type="region of interest" description="Disordered" evidence="2">
    <location>
        <begin position="1"/>
        <end position="25"/>
    </location>
</feature>
<keyword evidence="1" id="KW-0472">Membrane</keyword>
<dbReference type="PANTHER" id="PTHR22916">
    <property type="entry name" value="GLYCOSYLTRANSFERASE"/>
    <property type="match status" value="1"/>
</dbReference>
<keyword evidence="1" id="KW-1003">Cell membrane</keyword>
<feature type="domain" description="Glycosyltransferase 2-like" evidence="3">
    <location>
        <begin position="32"/>
        <end position="162"/>
    </location>
</feature>
<reference evidence="4 5" key="1">
    <citation type="submission" date="2019-09" db="EMBL/GenBank/DDBJ databases">
        <authorList>
            <person name="Chandra G."/>
            <person name="Truman W A."/>
        </authorList>
    </citation>
    <scope>NUCLEOTIDE SEQUENCE [LARGE SCALE GENOMIC DNA]</scope>
    <source>
        <strain evidence="4">PS928</strain>
    </source>
</reference>